<proteinExistence type="predicted"/>
<gene>
    <name evidence="3" type="ORF">H8K43_13485</name>
</gene>
<dbReference type="SUPFAM" id="SSF81901">
    <property type="entry name" value="HCP-like"/>
    <property type="match status" value="1"/>
</dbReference>
<reference evidence="3 4" key="1">
    <citation type="submission" date="2020-08" db="EMBL/GenBank/DDBJ databases">
        <title>Novel species isolated from subtropical streams in China.</title>
        <authorList>
            <person name="Lu H."/>
        </authorList>
    </citation>
    <scope>NUCLEOTIDE SEQUENCE [LARGE SCALE GENOMIC DNA]</scope>
    <source>
        <strain evidence="3 4">CY22W</strain>
    </source>
</reference>
<dbReference type="SMART" id="SM00671">
    <property type="entry name" value="SEL1"/>
    <property type="match status" value="3"/>
</dbReference>
<dbReference type="Proteomes" id="UP000654304">
    <property type="component" value="Unassembled WGS sequence"/>
</dbReference>
<evidence type="ECO:0000259" key="2">
    <source>
        <dbReference type="Pfam" id="PF19933"/>
    </source>
</evidence>
<dbReference type="EMBL" id="JACOGD010000007">
    <property type="protein sequence ID" value="MBC3932696.1"/>
    <property type="molecule type" value="Genomic_DNA"/>
</dbReference>
<feature type="compositionally biased region" description="Pro residues" evidence="1">
    <location>
        <begin position="298"/>
        <end position="307"/>
    </location>
</feature>
<comment type="caution">
    <text evidence="3">The sequence shown here is derived from an EMBL/GenBank/DDBJ whole genome shotgun (WGS) entry which is preliminary data.</text>
</comment>
<dbReference type="Gene3D" id="1.25.40.10">
    <property type="entry name" value="Tetratricopeptide repeat domain"/>
    <property type="match status" value="1"/>
</dbReference>
<protein>
    <submittedName>
        <fullName evidence="3">Sel1 repeat family protein</fullName>
    </submittedName>
</protein>
<dbReference type="RefSeq" id="WP_186904345.1">
    <property type="nucleotide sequence ID" value="NZ_JACOGD010000007.1"/>
</dbReference>
<sequence>MPELFHPHRTQFACLHEAELVPAIDPQAERWYQEAEGMRDPKFWNDEIDWSRVITLYRQAAERKHWKAMIDLATLYQDGIWDGDKPLVERQPQAAMALTEEAMRLGIPLAWAVMGNYYRSGFLVPVNPTAAWAFWQKAADMGSPYSQTLIGKSLLTSKDQPDKLLWANEKIGLQMLECAFAQGDGNAAYELGLQYEVIFKNKAKALRYYHEGVKMGSAACTNSLFTGFHSSGRNAIIPGAGIDNDRAQRYNLIGDALAFNPAIRLPNLDKVLPLPPAKLSVWNGDKHQLVNAAKAVVTPPPKLPPHPGSNQKTSTLN</sequence>
<evidence type="ECO:0000313" key="4">
    <source>
        <dbReference type="Proteomes" id="UP000654304"/>
    </source>
</evidence>
<dbReference type="PANTHER" id="PTHR11102">
    <property type="entry name" value="SEL-1-LIKE PROTEIN"/>
    <property type="match status" value="1"/>
</dbReference>
<dbReference type="Pfam" id="PF08238">
    <property type="entry name" value="Sel1"/>
    <property type="match status" value="3"/>
</dbReference>
<feature type="domain" description="DUF6396" evidence="2">
    <location>
        <begin position="237"/>
        <end position="300"/>
    </location>
</feature>
<dbReference type="Pfam" id="PF19933">
    <property type="entry name" value="DUF6396"/>
    <property type="match status" value="1"/>
</dbReference>
<feature type="compositionally biased region" description="Polar residues" evidence="1">
    <location>
        <begin position="308"/>
        <end position="317"/>
    </location>
</feature>
<dbReference type="InterPro" id="IPR006597">
    <property type="entry name" value="Sel1-like"/>
</dbReference>
<organism evidence="3 4">
    <name type="scientific">Undibacterium curvum</name>
    <dbReference type="NCBI Taxonomy" id="2762294"/>
    <lineage>
        <taxon>Bacteria</taxon>
        <taxon>Pseudomonadati</taxon>
        <taxon>Pseudomonadota</taxon>
        <taxon>Betaproteobacteria</taxon>
        <taxon>Burkholderiales</taxon>
        <taxon>Oxalobacteraceae</taxon>
        <taxon>Undibacterium</taxon>
    </lineage>
</organism>
<keyword evidence="4" id="KW-1185">Reference proteome</keyword>
<dbReference type="InterPro" id="IPR011990">
    <property type="entry name" value="TPR-like_helical_dom_sf"/>
</dbReference>
<dbReference type="InterPro" id="IPR050767">
    <property type="entry name" value="Sel1_AlgK"/>
</dbReference>
<evidence type="ECO:0000313" key="3">
    <source>
        <dbReference type="EMBL" id="MBC3932696.1"/>
    </source>
</evidence>
<name>A0ABR7A727_9BURK</name>
<evidence type="ECO:0000256" key="1">
    <source>
        <dbReference type="SAM" id="MobiDB-lite"/>
    </source>
</evidence>
<feature type="region of interest" description="Disordered" evidence="1">
    <location>
        <begin position="297"/>
        <end position="317"/>
    </location>
</feature>
<dbReference type="InterPro" id="IPR045653">
    <property type="entry name" value="DUF6396"/>
</dbReference>
<accession>A0ABR7A727</accession>